<dbReference type="SUPFAM" id="SSF56266">
    <property type="entry name" value="DmpA/ArgJ-like"/>
    <property type="match status" value="2"/>
</dbReference>
<organism evidence="2 3">
    <name type="scientific">Lachnospira eligens</name>
    <dbReference type="NCBI Taxonomy" id="39485"/>
    <lineage>
        <taxon>Bacteria</taxon>
        <taxon>Bacillati</taxon>
        <taxon>Bacillota</taxon>
        <taxon>Clostridia</taxon>
        <taxon>Lachnospirales</taxon>
        <taxon>Lachnospiraceae</taxon>
        <taxon>Lachnospira</taxon>
    </lineage>
</organism>
<dbReference type="InterPro" id="IPR016117">
    <property type="entry name" value="ArgJ-like_dom_sf"/>
</dbReference>
<comment type="caution">
    <text evidence="2">The sequence shown here is derived from an EMBL/GenBank/DDBJ whole genome shotgun (WGS) entry which is preliminary data.</text>
</comment>
<reference evidence="2 3" key="1">
    <citation type="submission" date="2018-08" db="EMBL/GenBank/DDBJ databases">
        <title>A genome reference for cultivated species of the human gut microbiota.</title>
        <authorList>
            <person name="Zou Y."/>
            <person name="Xue W."/>
            <person name="Luo G."/>
        </authorList>
    </citation>
    <scope>NUCLEOTIDE SEQUENCE [LARGE SCALE GENOMIC DNA]</scope>
    <source>
        <strain evidence="2 3">AM32-2AC</strain>
    </source>
</reference>
<dbReference type="Pfam" id="PF03576">
    <property type="entry name" value="Peptidase_S58"/>
    <property type="match status" value="1"/>
</dbReference>
<name>A0A414D6K8_9FIRM</name>
<dbReference type="Proteomes" id="UP000284794">
    <property type="component" value="Unassembled WGS sequence"/>
</dbReference>
<proteinExistence type="inferred from homology"/>
<dbReference type="CDD" id="cd02252">
    <property type="entry name" value="nylC_like"/>
    <property type="match status" value="1"/>
</dbReference>
<evidence type="ECO:0000313" key="2">
    <source>
        <dbReference type="EMBL" id="RHD05610.1"/>
    </source>
</evidence>
<accession>A0A414D6K8</accession>
<dbReference type="RefSeq" id="WP_118149155.1">
    <property type="nucleotide sequence ID" value="NZ_QRNP01000042.1"/>
</dbReference>
<dbReference type="AlphaFoldDB" id="A0A414D6K8"/>
<dbReference type="Gene3D" id="3.60.70.12">
    <property type="entry name" value="L-amino peptidase D-ALA esterase/amidase"/>
    <property type="match status" value="1"/>
</dbReference>
<gene>
    <name evidence="2" type="ORF">DW811_13075</name>
</gene>
<dbReference type="EMBL" id="QSIS01000022">
    <property type="protein sequence ID" value="RHD05610.1"/>
    <property type="molecule type" value="Genomic_DNA"/>
</dbReference>
<sequence>MFTEISVNDINDFRLGHASNKEAGTGVTVIYFPDGATAGCDISGGGPASRETPLTMPMTADNPINAIVLSGGSAYGLAASDGVMTCLEEHGIGYNTGVSLVPLVCQSCIFDLGYGSSKVRPDSTMGYEACIQALMKAGVVGAGAVDADASTAANSDGNEPIQGCIGAGTGATVGKIMGMKQAEKSGLGIYSVKAGTFIMTAIVVVNALGDISDYETGKKLAGLKNADRTEYISCEEALYQFMAPRDMFTGNTTIGAVITNAAFNKAELNKIASMARNAYARCINPVGTMADGDTIYAASTAKRGDSEAVHVDINFAGTLAARVMSAAIKNAVMNSKISDEEFLSMVK</sequence>
<dbReference type="PANTHER" id="PTHR36512">
    <property type="entry name" value="D-AMINOPEPTIDASE"/>
    <property type="match status" value="1"/>
</dbReference>
<dbReference type="GO" id="GO:0004177">
    <property type="term" value="F:aminopeptidase activity"/>
    <property type="evidence" value="ECO:0007669"/>
    <property type="project" value="TreeGrafter"/>
</dbReference>
<dbReference type="InterPro" id="IPR005321">
    <property type="entry name" value="Peptidase_S58_DmpA"/>
</dbReference>
<evidence type="ECO:0000256" key="1">
    <source>
        <dbReference type="ARBA" id="ARBA00007068"/>
    </source>
</evidence>
<evidence type="ECO:0000313" key="3">
    <source>
        <dbReference type="Proteomes" id="UP000284794"/>
    </source>
</evidence>
<protein>
    <submittedName>
        <fullName evidence="2">Peptidase S58 family protein</fullName>
    </submittedName>
</protein>
<dbReference type="PANTHER" id="PTHR36512:SF3">
    <property type="entry name" value="BLR5678 PROTEIN"/>
    <property type="match status" value="1"/>
</dbReference>
<comment type="similarity">
    <text evidence="1">Belongs to the peptidase S58 family.</text>
</comment>